<dbReference type="GO" id="GO:0000287">
    <property type="term" value="F:magnesium ion binding"/>
    <property type="evidence" value="ECO:0007669"/>
    <property type="project" value="TreeGrafter"/>
</dbReference>
<dbReference type="eggNOG" id="COG0561">
    <property type="taxonomic scope" value="Bacteria"/>
</dbReference>
<dbReference type="InterPro" id="IPR023214">
    <property type="entry name" value="HAD_sf"/>
</dbReference>
<dbReference type="NCBIfam" id="TIGR01484">
    <property type="entry name" value="HAD-SF-IIB"/>
    <property type="match status" value="1"/>
</dbReference>
<dbReference type="Gene3D" id="3.40.50.1000">
    <property type="entry name" value="HAD superfamily/HAD-like"/>
    <property type="match status" value="1"/>
</dbReference>
<dbReference type="Gene3D" id="3.30.1240.10">
    <property type="match status" value="1"/>
</dbReference>
<organism evidence="1 2">
    <name type="scientific">Kandleria vitulina</name>
    <dbReference type="NCBI Taxonomy" id="1630"/>
    <lineage>
        <taxon>Bacteria</taxon>
        <taxon>Bacillati</taxon>
        <taxon>Bacillota</taxon>
        <taxon>Erysipelotrichia</taxon>
        <taxon>Erysipelotrichales</taxon>
        <taxon>Coprobacillaceae</taxon>
        <taxon>Kandleria</taxon>
    </lineage>
</organism>
<dbReference type="STRING" id="1630.SAMN05216514_10413"/>
<name>A0A1H2QAZ4_9FIRM</name>
<dbReference type="RefSeq" id="WP_074685452.1">
    <property type="nucleotide sequence ID" value="NZ_FNNF01000002.1"/>
</dbReference>
<dbReference type="EMBL" id="FNNF01000002">
    <property type="protein sequence ID" value="SDW04321.1"/>
    <property type="molecule type" value="Genomic_DNA"/>
</dbReference>
<evidence type="ECO:0000313" key="1">
    <source>
        <dbReference type="EMBL" id="SDW04321.1"/>
    </source>
</evidence>
<dbReference type="AlphaFoldDB" id="A0A1H2QAZ4"/>
<dbReference type="GO" id="GO:0005829">
    <property type="term" value="C:cytosol"/>
    <property type="evidence" value="ECO:0007669"/>
    <property type="project" value="TreeGrafter"/>
</dbReference>
<protein>
    <submittedName>
        <fullName evidence="1">Uncharacterized protein</fullName>
    </submittedName>
</protein>
<dbReference type="Pfam" id="PF08282">
    <property type="entry name" value="Hydrolase_3"/>
    <property type="match status" value="1"/>
</dbReference>
<dbReference type="InterPro" id="IPR036412">
    <property type="entry name" value="HAD-like_sf"/>
</dbReference>
<dbReference type="GO" id="GO:0016791">
    <property type="term" value="F:phosphatase activity"/>
    <property type="evidence" value="ECO:0007669"/>
    <property type="project" value="TreeGrafter"/>
</dbReference>
<dbReference type="PANTHER" id="PTHR10000:SF8">
    <property type="entry name" value="HAD SUPERFAMILY HYDROLASE-LIKE, TYPE 3"/>
    <property type="match status" value="1"/>
</dbReference>
<proteinExistence type="predicted"/>
<dbReference type="Proteomes" id="UP000182429">
    <property type="component" value="Unassembled WGS sequence"/>
</dbReference>
<reference evidence="1 2" key="1">
    <citation type="submission" date="2016-10" db="EMBL/GenBank/DDBJ databases">
        <authorList>
            <person name="de Groot N.N."/>
        </authorList>
    </citation>
    <scope>NUCLEOTIDE SEQUENCE [LARGE SCALE GENOMIC DNA]</scope>
    <source>
        <strain evidence="1 2">S3b</strain>
    </source>
</reference>
<dbReference type="InterPro" id="IPR006379">
    <property type="entry name" value="HAD-SF_hydro_IIB"/>
</dbReference>
<dbReference type="PANTHER" id="PTHR10000">
    <property type="entry name" value="PHOSPHOSERINE PHOSPHATASE"/>
    <property type="match status" value="1"/>
</dbReference>
<dbReference type="SUPFAM" id="SSF56784">
    <property type="entry name" value="HAD-like"/>
    <property type="match status" value="1"/>
</dbReference>
<evidence type="ECO:0000313" key="2">
    <source>
        <dbReference type="Proteomes" id="UP000182429"/>
    </source>
</evidence>
<sequence>MKILASDFDGTLFFHTGFKEKDLLAIKDFQRQGHKFGICTGRSLDGVLIPSDNVDIHYDFYIVNSGGMILDENQNVIFESKIPFSIIKEIYEKFPIAVSVVDGNMMYLMFNRKKRYQVRLRRLLQKLQGIPNETSPFIKDLSSLTKDSYNGFSFHFPNGKEQEARECANYINKHYGAYCHAFTNKVHVDICAKGCSKGAGVKFIEEYFQSDVIGGIGDSWNDLPMINNVDESFTFPYAPDDVQEQSDHIVKHLDEAISYLISE</sequence>
<gene>
    <name evidence="1" type="ORF">SAMN04487759_102144</name>
</gene>
<accession>A0A1H2QAZ4</accession>